<organism evidence="1 2">
    <name type="scientific">Roseomonas indoligenes</name>
    <dbReference type="NCBI Taxonomy" id="2820811"/>
    <lineage>
        <taxon>Bacteria</taxon>
        <taxon>Pseudomonadati</taxon>
        <taxon>Pseudomonadota</taxon>
        <taxon>Alphaproteobacteria</taxon>
        <taxon>Acetobacterales</taxon>
        <taxon>Roseomonadaceae</taxon>
        <taxon>Roseomonas</taxon>
    </lineage>
</organism>
<keyword evidence="2" id="KW-1185">Reference proteome</keyword>
<protein>
    <submittedName>
        <fullName evidence="1">Transposase</fullName>
    </submittedName>
</protein>
<reference evidence="1" key="1">
    <citation type="submission" date="2021-03" db="EMBL/GenBank/DDBJ databases">
        <authorList>
            <person name="So Y."/>
        </authorList>
    </citation>
    <scope>NUCLEOTIDE SEQUENCE</scope>
    <source>
        <strain evidence="1">SG15</strain>
    </source>
</reference>
<dbReference type="RefSeq" id="WP_209377358.1">
    <property type="nucleotide sequence ID" value="NZ_JAGIZA010000051.1"/>
</dbReference>
<dbReference type="PANTHER" id="PTHR37936:SF3">
    <property type="entry name" value="TRANSPOSASE INSC FOR INSERTION ELEMENT IS2A-RELATED"/>
    <property type="match status" value="1"/>
</dbReference>
<gene>
    <name evidence="1" type="ORF">J5Y10_27525</name>
</gene>
<dbReference type="AlphaFoldDB" id="A0A940SAU5"/>
<dbReference type="GO" id="GO:0006313">
    <property type="term" value="P:DNA transposition"/>
    <property type="evidence" value="ECO:0007669"/>
    <property type="project" value="InterPro"/>
</dbReference>
<feature type="non-terminal residue" evidence="1">
    <location>
        <position position="1"/>
    </location>
</feature>
<dbReference type="SUPFAM" id="SSF48295">
    <property type="entry name" value="TrpR-like"/>
    <property type="match status" value="1"/>
</dbReference>
<evidence type="ECO:0000313" key="1">
    <source>
        <dbReference type="EMBL" id="MBP0496557.1"/>
    </source>
</evidence>
<dbReference type="EMBL" id="JAGIZA010000051">
    <property type="protein sequence ID" value="MBP0496557.1"/>
    <property type="molecule type" value="Genomic_DNA"/>
</dbReference>
<sequence>YAAGDGRLVRWWRGVDFCGSDAGQLVNDWSCDDRRTDRNGMSVEVMLTREPRRRWSEAAKARILEEALAPGAVVAEVARRHQVASSLIFTWRSRMTRRCPEAAAPSFVPVVLEEAGSGPPVSAPPRLGRAVTGMVEVVLRNGRVLRMSATAEPARLASFVAALEA</sequence>
<dbReference type="InterPro" id="IPR002514">
    <property type="entry name" value="Transposase_8"/>
</dbReference>
<dbReference type="NCBIfam" id="NF047595">
    <property type="entry name" value="IS66_ISRel24_TnpA"/>
    <property type="match status" value="1"/>
</dbReference>
<dbReference type="Proteomes" id="UP000677537">
    <property type="component" value="Unassembled WGS sequence"/>
</dbReference>
<dbReference type="GO" id="GO:0043565">
    <property type="term" value="F:sequence-specific DNA binding"/>
    <property type="evidence" value="ECO:0007669"/>
    <property type="project" value="InterPro"/>
</dbReference>
<dbReference type="PANTHER" id="PTHR37936">
    <property type="entry name" value="TRANSPOSASE INSC FOR INSERTION ELEMENT IS2A-RELATED"/>
    <property type="match status" value="1"/>
</dbReference>
<dbReference type="Pfam" id="PF01527">
    <property type="entry name" value="HTH_Tnp_1"/>
    <property type="match status" value="1"/>
</dbReference>
<evidence type="ECO:0000313" key="2">
    <source>
        <dbReference type="Proteomes" id="UP000677537"/>
    </source>
</evidence>
<dbReference type="InterPro" id="IPR010921">
    <property type="entry name" value="Trp_repressor/repl_initiator"/>
</dbReference>
<name>A0A940SAU5_9PROT</name>
<proteinExistence type="predicted"/>
<accession>A0A940SAU5</accession>
<dbReference type="GO" id="GO:0004803">
    <property type="term" value="F:transposase activity"/>
    <property type="evidence" value="ECO:0007669"/>
    <property type="project" value="InterPro"/>
</dbReference>
<comment type="caution">
    <text evidence="1">The sequence shown here is derived from an EMBL/GenBank/DDBJ whole genome shotgun (WGS) entry which is preliminary data.</text>
</comment>